<reference evidence="18" key="1">
    <citation type="submission" date="2020-05" db="EMBL/GenBank/DDBJ databases">
        <authorList>
            <person name="Chiriac C."/>
            <person name="Salcher M."/>
            <person name="Ghai R."/>
            <person name="Kavagutti S V."/>
        </authorList>
    </citation>
    <scope>NUCLEOTIDE SEQUENCE</scope>
</reference>
<keyword evidence="10" id="KW-0862">Zinc</keyword>
<dbReference type="Gene3D" id="3.30.720.210">
    <property type="match status" value="1"/>
</dbReference>
<dbReference type="NCBIfam" id="TIGR01241">
    <property type="entry name" value="FtsH_fam"/>
    <property type="match status" value="1"/>
</dbReference>
<evidence type="ECO:0000256" key="10">
    <source>
        <dbReference type="ARBA" id="ARBA00022833"/>
    </source>
</evidence>
<dbReference type="GO" id="GO:0004176">
    <property type="term" value="F:ATP-dependent peptidase activity"/>
    <property type="evidence" value="ECO:0007669"/>
    <property type="project" value="InterPro"/>
</dbReference>
<evidence type="ECO:0000256" key="2">
    <source>
        <dbReference type="ARBA" id="ARBA00004370"/>
    </source>
</evidence>
<name>A0A6J6CJU9_9ZZZZ</name>
<dbReference type="GO" id="GO:0004222">
    <property type="term" value="F:metalloendopeptidase activity"/>
    <property type="evidence" value="ECO:0007669"/>
    <property type="project" value="InterPro"/>
</dbReference>
<dbReference type="InterPro" id="IPR027417">
    <property type="entry name" value="P-loop_NTPase"/>
</dbReference>
<dbReference type="InterPro" id="IPR000642">
    <property type="entry name" value="Peptidase_M41"/>
</dbReference>
<dbReference type="CDD" id="cd19501">
    <property type="entry name" value="RecA-like_FtsH"/>
    <property type="match status" value="1"/>
</dbReference>
<dbReference type="SUPFAM" id="SSF52540">
    <property type="entry name" value="P-loop containing nucleoside triphosphate hydrolases"/>
    <property type="match status" value="1"/>
</dbReference>
<dbReference type="PANTHER" id="PTHR23076:SF97">
    <property type="entry name" value="ATP-DEPENDENT ZINC METALLOPROTEASE YME1L1"/>
    <property type="match status" value="1"/>
</dbReference>
<dbReference type="InterPro" id="IPR003959">
    <property type="entry name" value="ATPase_AAA_core"/>
</dbReference>
<feature type="region of interest" description="Disordered" evidence="15">
    <location>
        <begin position="1"/>
        <end position="23"/>
    </location>
</feature>
<dbReference type="InterPro" id="IPR003960">
    <property type="entry name" value="ATPase_AAA_CS"/>
</dbReference>
<evidence type="ECO:0000313" key="18">
    <source>
        <dbReference type="EMBL" id="CAB4551772.1"/>
    </source>
</evidence>
<dbReference type="PANTHER" id="PTHR23076">
    <property type="entry name" value="METALLOPROTEASE M41 FTSH"/>
    <property type="match status" value="1"/>
</dbReference>
<sequence length="685" mass="72561">MTRPARAPERPGRPLPPLPAARPPRRRDAWWRLLPWAAGALLFAVVLGRMGTADGPSTLSYSEFLAAVDGGRVATAEIHPDGDVTGRLAGSAGGGEYETVVPVVLSGEELLARLEGHRVAVSATTDAPSTAGQLLTWVFTLLPIAVLVGVWVWMARRARSGGMTSAFGMGRSKVTITDTSRPTTTFADVAGYEGVKREVAEIIEFLREPTRFAAAGAVAPRGVLMTGPPGTGKTLLARAVAGEARVPFLSVTGSSFVEMFVGVGAARVRDLFAEARKLAPAIVFVDEIDAIGQRRQSGTLISNDEREQTLNQLLAEMDGFDPTVGIIVLAATNRPEVLDAALLRPGRFDRQVLIPLPNQSDRVAILAVHCRGKHLADDVDLETVARGTPGFSGADLANLVNEAAIRAARDRRSTITTADLDDARDRILLGQRDASNVLLPEERRAVAVHEAGHALVAACSDHADPVHKVTILPAGMALGATHQLPLHERHLYSESYLLDTLAVQLGGRAAEHLVFGEGSTGAANDLATATSLATKMVREYGLSADLGPVGYPSGGPLFLSGGPEVTSRPFGDDTQRRIDLEVARLVREADVRAGRVLAEHRDALDRLVLELLEHETLDGAAVYDLCGRPVPVSRPQVLTHRDESADPSPTPAEGPPPCPSTTTDDTTPAPTPTSTTSTISSTTGR</sequence>
<dbReference type="InterPro" id="IPR003593">
    <property type="entry name" value="AAA+_ATPase"/>
</dbReference>
<dbReference type="GO" id="GO:0005886">
    <property type="term" value="C:plasma membrane"/>
    <property type="evidence" value="ECO:0007669"/>
    <property type="project" value="TreeGrafter"/>
</dbReference>
<evidence type="ECO:0000256" key="16">
    <source>
        <dbReference type="SAM" id="Phobius"/>
    </source>
</evidence>
<dbReference type="Gene3D" id="3.40.50.300">
    <property type="entry name" value="P-loop containing nucleotide triphosphate hydrolases"/>
    <property type="match status" value="1"/>
</dbReference>
<organism evidence="18">
    <name type="scientific">freshwater metagenome</name>
    <dbReference type="NCBI Taxonomy" id="449393"/>
    <lineage>
        <taxon>unclassified sequences</taxon>
        <taxon>metagenomes</taxon>
        <taxon>ecological metagenomes</taxon>
    </lineage>
</organism>
<evidence type="ECO:0000256" key="1">
    <source>
        <dbReference type="ARBA" id="ARBA00001947"/>
    </source>
</evidence>
<evidence type="ECO:0000256" key="8">
    <source>
        <dbReference type="ARBA" id="ARBA00022741"/>
    </source>
</evidence>
<evidence type="ECO:0000256" key="3">
    <source>
        <dbReference type="ARBA" id="ARBA00010044"/>
    </source>
</evidence>
<dbReference type="InterPro" id="IPR037219">
    <property type="entry name" value="Peptidase_M41-like"/>
</dbReference>
<dbReference type="GO" id="GO:0008270">
    <property type="term" value="F:zinc ion binding"/>
    <property type="evidence" value="ECO:0007669"/>
    <property type="project" value="InterPro"/>
</dbReference>
<dbReference type="AlphaFoldDB" id="A0A6J6CJU9"/>
<feature type="transmembrane region" description="Helical" evidence="16">
    <location>
        <begin position="134"/>
        <end position="154"/>
    </location>
</feature>
<feature type="compositionally biased region" description="Pro residues" evidence="15">
    <location>
        <begin position="648"/>
        <end position="659"/>
    </location>
</feature>
<evidence type="ECO:0000256" key="12">
    <source>
        <dbReference type="ARBA" id="ARBA00022989"/>
    </source>
</evidence>
<evidence type="ECO:0000256" key="7">
    <source>
        <dbReference type="ARBA" id="ARBA00022723"/>
    </source>
</evidence>
<feature type="compositionally biased region" description="Basic and acidic residues" evidence="15">
    <location>
        <begin position="1"/>
        <end position="12"/>
    </location>
</feature>
<dbReference type="Pfam" id="PF00004">
    <property type="entry name" value="AAA"/>
    <property type="match status" value="1"/>
</dbReference>
<dbReference type="FunFam" id="1.20.58.760:FF:000001">
    <property type="entry name" value="ATP-dependent zinc metalloprotease FtsH"/>
    <property type="match status" value="1"/>
</dbReference>
<dbReference type="GO" id="GO:0005524">
    <property type="term" value="F:ATP binding"/>
    <property type="evidence" value="ECO:0007669"/>
    <property type="project" value="UniProtKB-KW"/>
</dbReference>
<feature type="domain" description="AAA+ ATPase" evidence="17">
    <location>
        <begin position="219"/>
        <end position="358"/>
    </location>
</feature>
<evidence type="ECO:0000256" key="5">
    <source>
        <dbReference type="ARBA" id="ARBA00022670"/>
    </source>
</evidence>
<feature type="compositionally biased region" description="Low complexity" evidence="15">
    <location>
        <begin position="660"/>
        <end position="685"/>
    </location>
</feature>
<evidence type="ECO:0000256" key="11">
    <source>
        <dbReference type="ARBA" id="ARBA00022840"/>
    </source>
</evidence>
<keyword evidence="11" id="KW-0067">ATP-binding</keyword>
<evidence type="ECO:0000256" key="4">
    <source>
        <dbReference type="ARBA" id="ARBA00022475"/>
    </source>
</evidence>
<keyword evidence="4" id="KW-1003">Cell membrane</keyword>
<feature type="compositionally biased region" description="Pro residues" evidence="15">
    <location>
        <begin position="13"/>
        <end position="22"/>
    </location>
</feature>
<dbReference type="InterPro" id="IPR005936">
    <property type="entry name" value="FtsH"/>
</dbReference>
<keyword evidence="14 16" id="KW-0472">Membrane</keyword>
<accession>A0A6J6CJU9</accession>
<dbReference type="SMART" id="SM00382">
    <property type="entry name" value="AAA"/>
    <property type="match status" value="1"/>
</dbReference>
<evidence type="ECO:0000259" key="17">
    <source>
        <dbReference type="SMART" id="SM00382"/>
    </source>
</evidence>
<dbReference type="Pfam" id="PF01434">
    <property type="entry name" value="Peptidase_M41"/>
    <property type="match status" value="1"/>
</dbReference>
<dbReference type="HAMAP" id="MF_01458">
    <property type="entry name" value="FtsH"/>
    <property type="match status" value="1"/>
</dbReference>
<dbReference type="Pfam" id="PF06480">
    <property type="entry name" value="FtsH_ext"/>
    <property type="match status" value="1"/>
</dbReference>
<evidence type="ECO:0000256" key="13">
    <source>
        <dbReference type="ARBA" id="ARBA00023049"/>
    </source>
</evidence>
<dbReference type="FunFam" id="3.40.50.300:FF:000001">
    <property type="entry name" value="ATP-dependent zinc metalloprotease FtsH"/>
    <property type="match status" value="1"/>
</dbReference>
<dbReference type="GO" id="GO:0016887">
    <property type="term" value="F:ATP hydrolysis activity"/>
    <property type="evidence" value="ECO:0007669"/>
    <property type="project" value="InterPro"/>
</dbReference>
<evidence type="ECO:0000256" key="14">
    <source>
        <dbReference type="ARBA" id="ARBA00023136"/>
    </source>
</evidence>
<dbReference type="FunFam" id="1.10.8.60:FF:000001">
    <property type="entry name" value="ATP-dependent zinc metalloprotease FtsH"/>
    <property type="match status" value="1"/>
</dbReference>
<feature type="transmembrane region" description="Helical" evidence="16">
    <location>
        <begin position="33"/>
        <end position="51"/>
    </location>
</feature>
<keyword evidence="7" id="KW-0479">Metal-binding</keyword>
<comment type="cofactor">
    <cofactor evidence="1">
        <name>Zn(2+)</name>
        <dbReference type="ChEBI" id="CHEBI:29105"/>
    </cofactor>
</comment>
<keyword evidence="13" id="KW-0482">Metalloprotease</keyword>
<dbReference type="GO" id="GO:0030163">
    <property type="term" value="P:protein catabolic process"/>
    <property type="evidence" value="ECO:0007669"/>
    <property type="project" value="TreeGrafter"/>
</dbReference>
<dbReference type="SUPFAM" id="SSF140990">
    <property type="entry name" value="FtsH protease domain-like"/>
    <property type="match status" value="1"/>
</dbReference>
<dbReference type="EMBL" id="CAEZSR010000030">
    <property type="protein sequence ID" value="CAB4551772.1"/>
    <property type="molecule type" value="Genomic_DNA"/>
</dbReference>
<dbReference type="Gene3D" id="1.20.58.760">
    <property type="entry name" value="Peptidase M41"/>
    <property type="match status" value="1"/>
</dbReference>
<protein>
    <submittedName>
        <fullName evidence="18">Unannotated protein</fullName>
    </submittedName>
</protein>
<dbReference type="Pfam" id="PF17862">
    <property type="entry name" value="AAA_lid_3"/>
    <property type="match status" value="1"/>
</dbReference>
<keyword evidence="5" id="KW-0645">Protease</keyword>
<keyword evidence="8" id="KW-0547">Nucleotide-binding</keyword>
<keyword evidence="6 16" id="KW-0812">Transmembrane</keyword>
<dbReference type="InterPro" id="IPR041569">
    <property type="entry name" value="AAA_lid_3"/>
</dbReference>
<comment type="subcellular location">
    <subcellularLocation>
        <location evidence="2">Membrane</location>
    </subcellularLocation>
</comment>
<keyword evidence="9" id="KW-0378">Hydrolase</keyword>
<gene>
    <name evidence="18" type="ORF">UFOPK1493_01115</name>
</gene>
<feature type="region of interest" description="Disordered" evidence="15">
    <location>
        <begin position="638"/>
        <end position="685"/>
    </location>
</feature>
<evidence type="ECO:0000256" key="15">
    <source>
        <dbReference type="SAM" id="MobiDB-lite"/>
    </source>
</evidence>
<comment type="similarity">
    <text evidence="3">In the C-terminal section; belongs to the peptidase M41 family.</text>
</comment>
<keyword evidence="12 16" id="KW-1133">Transmembrane helix</keyword>
<dbReference type="InterPro" id="IPR011546">
    <property type="entry name" value="Pept_M41_FtsH_extracell"/>
</dbReference>
<dbReference type="PROSITE" id="PS00674">
    <property type="entry name" value="AAA"/>
    <property type="match status" value="1"/>
</dbReference>
<dbReference type="GO" id="GO:0006508">
    <property type="term" value="P:proteolysis"/>
    <property type="evidence" value="ECO:0007669"/>
    <property type="project" value="UniProtKB-KW"/>
</dbReference>
<evidence type="ECO:0000256" key="9">
    <source>
        <dbReference type="ARBA" id="ARBA00022801"/>
    </source>
</evidence>
<dbReference type="Gene3D" id="1.10.8.60">
    <property type="match status" value="1"/>
</dbReference>
<evidence type="ECO:0000256" key="6">
    <source>
        <dbReference type="ARBA" id="ARBA00022692"/>
    </source>
</evidence>
<proteinExistence type="inferred from homology"/>